<dbReference type="RefSeq" id="WP_129121565.1">
    <property type="nucleotide sequence ID" value="NZ_PEIB01000005.1"/>
</dbReference>
<dbReference type="InterPro" id="IPR001647">
    <property type="entry name" value="HTH_TetR"/>
</dbReference>
<dbReference type="InterPro" id="IPR009057">
    <property type="entry name" value="Homeodomain-like_sf"/>
</dbReference>
<reference evidence="6 7" key="1">
    <citation type="submission" date="2017-10" db="EMBL/GenBank/DDBJ databases">
        <title>Nyctiphanis sp. nov., isolated from the stomach of the euphausiid Nyctiphanes simplex (Hansen, 1911) in the Gulf of California.</title>
        <authorList>
            <person name="Gomez-Gil B."/>
            <person name="Aguilar-Mendez M."/>
            <person name="Lopez-Cortes A."/>
            <person name="Gomez-Gutierrez J."/>
            <person name="Roque A."/>
            <person name="Lang E."/>
            <person name="Gonzalez-Castillo A."/>
        </authorList>
    </citation>
    <scope>NUCLEOTIDE SEQUENCE [LARGE SCALE GENOMIC DNA]</scope>
    <source>
        <strain evidence="6 7">CAIM 600</strain>
    </source>
</reference>
<dbReference type="Gene3D" id="1.10.10.60">
    <property type="entry name" value="Homeodomain-like"/>
    <property type="match status" value="1"/>
</dbReference>
<keyword evidence="2 4" id="KW-0238">DNA-binding</keyword>
<dbReference type="PRINTS" id="PR00455">
    <property type="entry name" value="HTHTETR"/>
</dbReference>
<evidence type="ECO:0000256" key="1">
    <source>
        <dbReference type="ARBA" id="ARBA00023015"/>
    </source>
</evidence>
<evidence type="ECO:0000256" key="4">
    <source>
        <dbReference type="PROSITE-ProRule" id="PRU00335"/>
    </source>
</evidence>
<evidence type="ECO:0000259" key="5">
    <source>
        <dbReference type="PROSITE" id="PS50977"/>
    </source>
</evidence>
<comment type="caution">
    <text evidence="6">The sequence shown here is derived from an EMBL/GenBank/DDBJ whole genome shotgun (WGS) entry which is preliminary data.</text>
</comment>
<keyword evidence="3" id="KW-0804">Transcription</keyword>
<evidence type="ECO:0000256" key="2">
    <source>
        <dbReference type="ARBA" id="ARBA00023125"/>
    </source>
</evidence>
<evidence type="ECO:0000313" key="6">
    <source>
        <dbReference type="EMBL" id="RXJ73890.1"/>
    </source>
</evidence>
<keyword evidence="7" id="KW-1185">Reference proteome</keyword>
<dbReference type="PANTHER" id="PTHR47506:SF8">
    <property type="entry name" value="REPRESSOR OF PUTATIVE XENOBIOTIC REDUCTASE TETR FAMILY-RELATED"/>
    <property type="match status" value="1"/>
</dbReference>
<evidence type="ECO:0000256" key="3">
    <source>
        <dbReference type="ARBA" id="ARBA00023163"/>
    </source>
</evidence>
<sequence length="193" mass="21560">MRTAEFDREKVLRAAIKAFIEKGYNKTSMQDLKQATGLHPGSIYCAFENKQGLLMAALEQYNHDKADAFQQYFEGNQNILDGVRRYLNCTVQECAGNSSEKVCLSQKALSELASQAPDVEKFIANNIRDWQQGFANVFQQALEKGEVNGSRTPMQRAQSLVMGIYGLRSYANTAPEDGVIAELASQLFDDVCR</sequence>
<name>A0A4Q0YRS6_9GAMM</name>
<dbReference type="AlphaFoldDB" id="A0A4Q0YRS6"/>
<dbReference type="OrthoDB" id="270177at2"/>
<dbReference type="InterPro" id="IPR036271">
    <property type="entry name" value="Tet_transcr_reg_TetR-rel_C_sf"/>
</dbReference>
<dbReference type="EMBL" id="PEIB01000005">
    <property type="protein sequence ID" value="RXJ73890.1"/>
    <property type="molecule type" value="Genomic_DNA"/>
</dbReference>
<protein>
    <submittedName>
        <fullName evidence="6">TetR family transcriptional regulator</fullName>
    </submittedName>
</protein>
<organism evidence="6 7">
    <name type="scientific">Veronia nyctiphanis</name>
    <dbReference type="NCBI Taxonomy" id="1278244"/>
    <lineage>
        <taxon>Bacteria</taxon>
        <taxon>Pseudomonadati</taxon>
        <taxon>Pseudomonadota</taxon>
        <taxon>Gammaproteobacteria</taxon>
        <taxon>Vibrionales</taxon>
        <taxon>Vibrionaceae</taxon>
        <taxon>Veronia</taxon>
    </lineage>
</organism>
<evidence type="ECO:0000313" key="7">
    <source>
        <dbReference type="Proteomes" id="UP000290287"/>
    </source>
</evidence>
<accession>A0A4Q0YRS6</accession>
<keyword evidence="1" id="KW-0805">Transcription regulation</keyword>
<dbReference type="Proteomes" id="UP000290287">
    <property type="component" value="Unassembled WGS sequence"/>
</dbReference>
<dbReference type="PROSITE" id="PS50977">
    <property type="entry name" value="HTH_TETR_2"/>
    <property type="match status" value="1"/>
</dbReference>
<dbReference type="Gene3D" id="1.10.357.10">
    <property type="entry name" value="Tetracycline Repressor, domain 2"/>
    <property type="match status" value="1"/>
</dbReference>
<proteinExistence type="predicted"/>
<gene>
    <name evidence="6" type="ORF">CS022_06220</name>
</gene>
<dbReference type="PANTHER" id="PTHR47506">
    <property type="entry name" value="TRANSCRIPTIONAL REGULATORY PROTEIN"/>
    <property type="match status" value="1"/>
</dbReference>
<dbReference type="InterPro" id="IPR023772">
    <property type="entry name" value="DNA-bd_HTH_TetR-type_CS"/>
</dbReference>
<dbReference type="GO" id="GO:0003677">
    <property type="term" value="F:DNA binding"/>
    <property type="evidence" value="ECO:0007669"/>
    <property type="project" value="UniProtKB-UniRule"/>
</dbReference>
<dbReference type="Pfam" id="PF00440">
    <property type="entry name" value="TetR_N"/>
    <property type="match status" value="1"/>
</dbReference>
<dbReference type="PROSITE" id="PS01081">
    <property type="entry name" value="HTH_TETR_1"/>
    <property type="match status" value="1"/>
</dbReference>
<dbReference type="SUPFAM" id="SSF46689">
    <property type="entry name" value="Homeodomain-like"/>
    <property type="match status" value="1"/>
</dbReference>
<feature type="domain" description="HTH tetR-type" evidence="5">
    <location>
        <begin position="5"/>
        <end position="65"/>
    </location>
</feature>
<feature type="DNA-binding region" description="H-T-H motif" evidence="4">
    <location>
        <begin position="28"/>
        <end position="47"/>
    </location>
</feature>
<dbReference type="SUPFAM" id="SSF48498">
    <property type="entry name" value="Tetracyclin repressor-like, C-terminal domain"/>
    <property type="match status" value="1"/>
</dbReference>